<dbReference type="PRINTS" id="PR00069">
    <property type="entry name" value="ALDKETRDTASE"/>
</dbReference>
<evidence type="ECO:0000313" key="5">
    <source>
        <dbReference type="EMBL" id="KAG7175013.1"/>
    </source>
</evidence>
<dbReference type="InterPro" id="IPR023210">
    <property type="entry name" value="NADP_OxRdtase_dom"/>
</dbReference>
<accession>A0A8J5N8Y6</accession>
<gene>
    <name evidence="5" type="primary">alrA-L</name>
    <name evidence="5" type="ORF">Hamer_G015222</name>
</gene>
<dbReference type="InterPro" id="IPR018170">
    <property type="entry name" value="Aldo/ket_reductase_CS"/>
</dbReference>
<dbReference type="AlphaFoldDB" id="A0A8J5N8Y6"/>
<dbReference type="InterPro" id="IPR020471">
    <property type="entry name" value="AKR"/>
</dbReference>
<evidence type="ECO:0000256" key="3">
    <source>
        <dbReference type="PIRSR" id="PIRSR000097-3"/>
    </source>
</evidence>
<dbReference type="Proteomes" id="UP000747542">
    <property type="component" value="Unassembled WGS sequence"/>
</dbReference>
<evidence type="ECO:0000259" key="4">
    <source>
        <dbReference type="Pfam" id="PF00248"/>
    </source>
</evidence>
<dbReference type="PANTHER" id="PTHR11732">
    <property type="entry name" value="ALDO/KETO REDUCTASE"/>
    <property type="match status" value="1"/>
</dbReference>
<dbReference type="SUPFAM" id="SSF51430">
    <property type="entry name" value="NAD(P)-linked oxidoreductase"/>
    <property type="match status" value="1"/>
</dbReference>
<dbReference type="PIRSF" id="PIRSF000097">
    <property type="entry name" value="AKR"/>
    <property type="match status" value="1"/>
</dbReference>
<dbReference type="GO" id="GO:0016491">
    <property type="term" value="F:oxidoreductase activity"/>
    <property type="evidence" value="ECO:0007669"/>
    <property type="project" value="InterPro"/>
</dbReference>
<comment type="caution">
    <text evidence="5">The sequence shown here is derived from an EMBL/GenBank/DDBJ whole genome shotgun (WGS) entry which is preliminary data.</text>
</comment>
<sequence>TVGCILICSSTTSLGKMSVKKVLLNSGHRMPLLGLGCWQSPAGEVEAAVETALDAGYRHIDTAFVYLNEEAVGVGLHQWLNKTGNKRSEVFVVTKLPPHGMSAEGVHKFLQKSLKALKLDYVDLYLVHLPSKHDLDILAKRDDGQFDIDEGTDLIAIWKEMEKLVDMGLTKSIGVSNYSIKQIRKTCAISKIKPVVNQVGESGVACILQQRQMQEFCKTHNIFLTAYGPWGH</sequence>
<reference evidence="5" key="1">
    <citation type="journal article" date="2021" name="Sci. Adv.">
        <title>The American lobster genome reveals insights on longevity, neural, and immune adaptations.</title>
        <authorList>
            <person name="Polinski J.M."/>
            <person name="Zimin A.V."/>
            <person name="Clark K.F."/>
            <person name="Kohn A.B."/>
            <person name="Sadowski N."/>
            <person name="Timp W."/>
            <person name="Ptitsyn A."/>
            <person name="Khanna P."/>
            <person name="Romanova D.Y."/>
            <person name="Williams P."/>
            <person name="Greenwood S.J."/>
            <person name="Moroz L.L."/>
            <person name="Walt D.R."/>
            <person name="Bodnar A.G."/>
        </authorList>
    </citation>
    <scope>NUCLEOTIDE SEQUENCE</scope>
    <source>
        <strain evidence="5">GMGI-L3</strain>
    </source>
</reference>
<feature type="domain" description="NADP-dependent oxidoreductase" evidence="4">
    <location>
        <begin position="34"/>
        <end position="231"/>
    </location>
</feature>
<evidence type="ECO:0000313" key="6">
    <source>
        <dbReference type="Proteomes" id="UP000747542"/>
    </source>
</evidence>
<dbReference type="EMBL" id="JAHLQT010006356">
    <property type="protein sequence ID" value="KAG7175013.1"/>
    <property type="molecule type" value="Genomic_DNA"/>
</dbReference>
<feature type="non-terminal residue" evidence="5">
    <location>
        <position position="232"/>
    </location>
</feature>
<dbReference type="Pfam" id="PF00248">
    <property type="entry name" value="Aldo_ket_red"/>
    <property type="match status" value="1"/>
</dbReference>
<dbReference type="Gene3D" id="3.20.20.100">
    <property type="entry name" value="NADP-dependent oxidoreductase domain"/>
    <property type="match status" value="1"/>
</dbReference>
<keyword evidence="6" id="KW-1185">Reference proteome</keyword>
<name>A0A8J5N8Y6_HOMAM</name>
<evidence type="ECO:0000256" key="1">
    <source>
        <dbReference type="PIRSR" id="PIRSR000097-1"/>
    </source>
</evidence>
<dbReference type="PROSITE" id="PS00798">
    <property type="entry name" value="ALDOKETO_REDUCTASE_1"/>
    <property type="match status" value="1"/>
</dbReference>
<organism evidence="5 6">
    <name type="scientific">Homarus americanus</name>
    <name type="common">American lobster</name>
    <dbReference type="NCBI Taxonomy" id="6706"/>
    <lineage>
        <taxon>Eukaryota</taxon>
        <taxon>Metazoa</taxon>
        <taxon>Ecdysozoa</taxon>
        <taxon>Arthropoda</taxon>
        <taxon>Crustacea</taxon>
        <taxon>Multicrustacea</taxon>
        <taxon>Malacostraca</taxon>
        <taxon>Eumalacostraca</taxon>
        <taxon>Eucarida</taxon>
        <taxon>Decapoda</taxon>
        <taxon>Pleocyemata</taxon>
        <taxon>Astacidea</taxon>
        <taxon>Nephropoidea</taxon>
        <taxon>Nephropidae</taxon>
        <taxon>Homarus</taxon>
    </lineage>
</organism>
<evidence type="ECO:0000256" key="2">
    <source>
        <dbReference type="PIRSR" id="PIRSR000097-2"/>
    </source>
</evidence>
<feature type="site" description="Lowers pKa of active site Tyr" evidence="3">
    <location>
        <position position="95"/>
    </location>
</feature>
<dbReference type="PROSITE" id="PS00062">
    <property type="entry name" value="ALDOKETO_REDUCTASE_2"/>
    <property type="match status" value="1"/>
</dbReference>
<feature type="binding site" evidence="2">
    <location>
        <position position="128"/>
    </location>
    <ligand>
        <name>substrate</name>
    </ligand>
</feature>
<dbReference type="InterPro" id="IPR036812">
    <property type="entry name" value="NAD(P)_OxRdtase_dom_sf"/>
</dbReference>
<feature type="active site" description="Proton donor" evidence="1">
    <location>
        <position position="66"/>
    </location>
</feature>
<protein>
    <submittedName>
        <fullName evidence="5">Aldose reductase A-like</fullName>
    </submittedName>
</protein>
<proteinExistence type="predicted"/>